<dbReference type="PANTHER" id="PTHR45913">
    <property type="entry name" value="EPM2A-INTERACTING PROTEIN 1"/>
    <property type="match status" value="1"/>
</dbReference>
<dbReference type="InterPro" id="IPR012337">
    <property type="entry name" value="RNaseH-like_sf"/>
</dbReference>
<sequence length="479" mass="54439">MFILPQRLNSKPLSLFCNESLSVLKEYNIRRHHVEKHRAFGTAFPKGTEERATKVQSRLASYNRSCSTLVKTFTAQERATAALAKKKRPFTDSETVRDCMIAIFDEVIHDDKIKASVTSAVKSMPLSDTSNTRRVEILATDVFEALLSDLKKVEVMSIALDDSTDRFDTAQLCVYKLLCLLPLKGHTTGEVFFDKILSFFQDNGLDVTRVCMLVTDGALSMTGKVSGLTARWTAVAPRMTFLHCIVHQALCAKTINFSHVMDLVTKVTNLIRGGNRALSHRKFVAFLEEVNDAYGDLQMHIDIRWMRRGKCLERFFALRTELPVFLEDCVRCDTSAYCRKLQDTRLSAQTGSVQRWFLIRVSKSVTLSLLLPRHGATSCEVQLDPFFQLQKSEKGISFWRLLPESHFPLLRDFSLSMASMFGSTYICESSFSTMKHIKSKERNRLTDETLFQLMQIGSTKTDIDIQNIVQQQGRPQVSH</sequence>
<proteinExistence type="predicted"/>
<dbReference type="Ensembl" id="ENSSPAT00000007660.1">
    <property type="protein sequence ID" value="ENSSPAP00000007514.1"/>
    <property type="gene ID" value="ENSSPAG00000005732.1"/>
</dbReference>
<dbReference type="AlphaFoldDB" id="A0A3B4ZMJ5"/>
<evidence type="ECO:0000313" key="2">
    <source>
        <dbReference type="Ensembl" id="ENSSPAP00000007514.1"/>
    </source>
</evidence>
<evidence type="ECO:0000259" key="1">
    <source>
        <dbReference type="Pfam" id="PF05699"/>
    </source>
</evidence>
<dbReference type="SUPFAM" id="SSF53098">
    <property type="entry name" value="Ribonuclease H-like"/>
    <property type="match status" value="1"/>
</dbReference>
<name>A0A3B4ZMJ5_9TELE</name>
<dbReference type="PANTHER" id="PTHR45913:SF21">
    <property type="entry name" value="DUF4371 DOMAIN-CONTAINING PROTEIN"/>
    <property type="match status" value="1"/>
</dbReference>
<protein>
    <recommendedName>
        <fullName evidence="1">HAT C-terminal dimerisation domain-containing protein</fullName>
    </recommendedName>
</protein>
<feature type="domain" description="HAT C-terminal dimerisation" evidence="1">
    <location>
        <begin position="393"/>
        <end position="455"/>
    </location>
</feature>
<dbReference type="Pfam" id="PF05699">
    <property type="entry name" value="Dimer_Tnp_hAT"/>
    <property type="match status" value="1"/>
</dbReference>
<accession>A0A3B4ZMJ5</accession>
<organism evidence="2">
    <name type="scientific">Stegastes partitus</name>
    <name type="common">bicolor damselfish</name>
    <dbReference type="NCBI Taxonomy" id="144197"/>
    <lineage>
        <taxon>Eukaryota</taxon>
        <taxon>Metazoa</taxon>
        <taxon>Chordata</taxon>
        <taxon>Craniata</taxon>
        <taxon>Vertebrata</taxon>
        <taxon>Euteleostomi</taxon>
        <taxon>Actinopterygii</taxon>
        <taxon>Neopterygii</taxon>
        <taxon>Teleostei</taxon>
        <taxon>Neoteleostei</taxon>
        <taxon>Acanthomorphata</taxon>
        <taxon>Ovalentaria</taxon>
        <taxon>Pomacentridae</taxon>
        <taxon>Stegastes</taxon>
    </lineage>
</organism>
<dbReference type="GO" id="GO:0046983">
    <property type="term" value="F:protein dimerization activity"/>
    <property type="evidence" value="ECO:0007669"/>
    <property type="project" value="InterPro"/>
</dbReference>
<reference evidence="2" key="1">
    <citation type="submission" date="2023-09" db="UniProtKB">
        <authorList>
            <consortium name="Ensembl"/>
        </authorList>
    </citation>
    <scope>IDENTIFICATION</scope>
</reference>
<dbReference type="InterPro" id="IPR008906">
    <property type="entry name" value="HATC_C_dom"/>
</dbReference>
<dbReference type="GeneTree" id="ENSGT00950000182812"/>